<name>M2PVR5_CERS8</name>
<gene>
    <name evidence="2" type="ORF">CERSUDRAFT_91614</name>
</gene>
<evidence type="ECO:0000313" key="2">
    <source>
        <dbReference type="EMBL" id="EMD40864.1"/>
    </source>
</evidence>
<feature type="region of interest" description="Disordered" evidence="1">
    <location>
        <begin position="42"/>
        <end position="101"/>
    </location>
</feature>
<sequence>MSSQPATQSTFDSSQNPGSPGQLSQMSNMYNTNIHAIHAAAPMSQSQPRLPAPPGLGPPQPAAMTQSQSQMYNVNMQPTGPPSSAPASGMHGSGPASNVTSEGDFGMLGNYAPAVHTGMHAQLPGQFENMQHPPSVMWNSNVPGVGFVPGMLTPQHGPQGMMNMYVDMNTLRTFEERMRNFMSSQIMEMQREHHNELAAIKKLLEDSMIANQQAQIVPPAEGPLTKKGRKAQNTQLEAAVHEKCLYLLGDPPKRRKDDADPGGKPYYDLPEPLVLGDTPRFADDPERTKLHNPHWLSPASHPVNAAYIDAATDLLYQERVNETDVASIRLAMKRRLKQAVKKYFESLRSQYKARVSEEARTKREGKMRDDRQNMRKHRKCDAMRISARKLKKIVGRENVHGLKELLHTDWMSSEDTADEGANLTRMVKPLKVRQLGWRSPSLNRIYARLQFLMAIDLSLASESEPEDNTHIGVSTSTVFTHYRRRFRGPADEADEREPPIEAGQATIWRECVSTRWAEQTPGGEELRDALSTHPENFTIFDLEIPDCDLSPQDLAWLADGEESDDDEAE</sequence>
<organism evidence="2 3">
    <name type="scientific">Ceriporiopsis subvermispora (strain B)</name>
    <name type="common">White-rot fungus</name>
    <name type="synonym">Gelatoporia subvermispora</name>
    <dbReference type="NCBI Taxonomy" id="914234"/>
    <lineage>
        <taxon>Eukaryota</taxon>
        <taxon>Fungi</taxon>
        <taxon>Dikarya</taxon>
        <taxon>Basidiomycota</taxon>
        <taxon>Agaricomycotina</taxon>
        <taxon>Agaricomycetes</taxon>
        <taxon>Polyporales</taxon>
        <taxon>Gelatoporiaceae</taxon>
        <taxon>Gelatoporia</taxon>
    </lineage>
</organism>
<feature type="compositionally biased region" description="Basic and acidic residues" evidence="1">
    <location>
        <begin position="251"/>
        <end position="261"/>
    </location>
</feature>
<feature type="region of interest" description="Disordered" evidence="1">
    <location>
        <begin position="249"/>
        <end position="275"/>
    </location>
</feature>
<dbReference type="Proteomes" id="UP000016930">
    <property type="component" value="Unassembled WGS sequence"/>
</dbReference>
<dbReference type="AlphaFoldDB" id="M2PVR5"/>
<evidence type="ECO:0000256" key="1">
    <source>
        <dbReference type="SAM" id="MobiDB-lite"/>
    </source>
</evidence>
<protein>
    <submittedName>
        <fullName evidence="2">Uncharacterized protein</fullName>
    </submittedName>
</protein>
<keyword evidence="3" id="KW-1185">Reference proteome</keyword>
<feature type="region of interest" description="Disordered" evidence="1">
    <location>
        <begin position="356"/>
        <end position="378"/>
    </location>
</feature>
<reference evidence="2 3" key="1">
    <citation type="journal article" date="2012" name="Proc. Natl. Acad. Sci. U.S.A.">
        <title>Comparative genomics of Ceriporiopsis subvermispora and Phanerochaete chrysosporium provide insight into selective ligninolysis.</title>
        <authorList>
            <person name="Fernandez-Fueyo E."/>
            <person name="Ruiz-Duenas F.J."/>
            <person name="Ferreira P."/>
            <person name="Floudas D."/>
            <person name="Hibbett D.S."/>
            <person name="Canessa P."/>
            <person name="Larrondo L.F."/>
            <person name="James T.Y."/>
            <person name="Seelenfreund D."/>
            <person name="Lobos S."/>
            <person name="Polanco R."/>
            <person name="Tello M."/>
            <person name="Honda Y."/>
            <person name="Watanabe T."/>
            <person name="Watanabe T."/>
            <person name="Ryu J.S."/>
            <person name="Kubicek C.P."/>
            <person name="Schmoll M."/>
            <person name="Gaskell J."/>
            <person name="Hammel K.E."/>
            <person name="St John F.J."/>
            <person name="Vanden Wymelenberg A."/>
            <person name="Sabat G."/>
            <person name="Splinter BonDurant S."/>
            <person name="Syed K."/>
            <person name="Yadav J.S."/>
            <person name="Doddapaneni H."/>
            <person name="Subramanian V."/>
            <person name="Lavin J.L."/>
            <person name="Oguiza J.A."/>
            <person name="Perez G."/>
            <person name="Pisabarro A.G."/>
            <person name="Ramirez L."/>
            <person name="Santoyo F."/>
            <person name="Master E."/>
            <person name="Coutinho P.M."/>
            <person name="Henrissat B."/>
            <person name="Lombard V."/>
            <person name="Magnuson J.K."/>
            <person name="Kuees U."/>
            <person name="Hori C."/>
            <person name="Igarashi K."/>
            <person name="Samejima M."/>
            <person name="Held B.W."/>
            <person name="Barry K.W."/>
            <person name="LaButti K.M."/>
            <person name="Lapidus A."/>
            <person name="Lindquist E.A."/>
            <person name="Lucas S.M."/>
            <person name="Riley R."/>
            <person name="Salamov A.A."/>
            <person name="Hoffmeister D."/>
            <person name="Schwenk D."/>
            <person name="Hadar Y."/>
            <person name="Yarden O."/>
            <person name="de Vries R.P."/>
            <person name="Wiebenga A."/>
            <person name="Stenlid J."/>
            <person name="Eastwood D."/>
            <person name="Grigoriev I.V."/>
            <person name="Berka R.M."/>
            <person name="Blanchette R.A."/>
            <person name="Kersten P."/>
            <person name="Martinez A.T."/>
            <person name="Vicuna R."/>
            <person name="Cullen D."/>
        </authorList>
    </citation>
    <scope>NUCLEOTIDE SEQUENCE [LARGE SCALE GENOMIC DNA]</scope>
    <source>
        <strain evidence="2 3">B</strain>
    </source>
</reference>
<accession>M2PVR5</accession>
<dbReference type="EMBL" id="KB445792">
    <property type="protein sequence ID" value="EMD40864.1"/>
    <property type="molecule type" value="Genomic_DNA"/>
</dbReference>
<dbReference type="HOGENOM" id="CLU_478954_0_0_1"/>
<evidence type="ECO:0000313" key="3">
    <source>
        <dbReference type="Proteomes" id="UP000016930"/>
    </source>
</evidence>
<feature type="compositionally biased region" description="Low complexity" evidence="1">
    <location>
        <begin position="85"/>
        <end position="97"/>
    </location>
</feature>
<proteinExistence type="predicted"/>
<dbReference type="OrthoDB" id="2735528at2759"/>
<feature type="compositionally biased region" description="Polar residues" evidence="1">
    <location>
        <begin position="63"/>
        <end position="77"/>
    </location>
</feature>
<feature type="compositionally biased region" description="Pro residues" evidence="1">
    <location>
        <begin position="50"/>
        <end position="61"/>
    </location>
</feature>
<feature type="region of interest" description="Disordered" evidence="1">
    <location>
        <begin position="1"/>
        <end position="26"/>
    </location>
</feature>
<feature type="compositionally biased region" description="Basic and acidic residues" evidence="1">
    <location>
        <begin position="356"/>
        <end position="373"/>
    </location>
</feature>